<dbReference type="CDD" id="cd09917">
    <property type="entry name" value="F-box_SF"/>
    <property type="match status" value="1"/>
</dbReference>
<evidence type="ECO:0000256" key="1">
    <source>
        <dbReference type="SAM" id="MobiDB-lite"/>
    </source>
</evidence>
<dbReference type="InterPro" id="IPR001810">
    <property type="entry name" value="F-box_dom"/>
</dbReference>
<sequence>MTPILSLPTELLLIIFHHLPPTTKHTFSLTCRRLNHIFEPLCPSISIFPETQYALRAALARDGTPFTTYAYCSGCETVHSHRFFTADQMRLSPTTRVCSAAQTNLFIDPATSYSFNHITRLKLKRPYNTKEERARHYSACMMQYAICAAYEVLTLPPGKSASKNQIRSALNGFDIPTCPHVKLGDSVVVDGYRGMQYCVLGSSSASKRIALEEDDEDEWLVRIATDGSDAACRFPGCVTVFKWGCRASLHKGDGWKTLVILVKRYLGPLVTPLDPCWKAQLVTVSDEDRLKRYWEDCFAWRDVNLAIEERRYERELELELQGGTLGEADEVQFDLLRRENDYLRHPHREEMPHIDTGSEESVPAPTKSQGEKTGVTNKSGNIITERNADDLYKPVHTPETMRALIQDYSKFNNHFGDIRALAPYQRSIGEFFWGRGDCLSNPGGVFGLLKALRVPVGFPSRRSD</sequence>
<evidence type="ECO:0000313" key="3">
    <source>
        <dbReference type="EMBL" id="OJJ56651.1"/>
    </source>
</evidence>
<evidence type="ECO:0000259" key="2">
    <source>
        <dbReference type="PROSITE" id="PS50181"/>
    </source>
</evidence>
<dbReference type="Proteomes" id="UP000184356">
    <property type="component" value="Unassembled WGS sequence"/>
</dbReference>
<dbReference type="SUPFAM" id="SSF81383">
    <property type="entry name" value="F-box domain"/>
    <property type="match status" value="1"/>
</dbReference>
<dbReference type="AlphaFoldDB" id="A0A1L9TB72"/>
<dbReference type="InterPro" id="IPR036047">
    <property type="entry name" value="F-box-like_dom_sf"/>
</dbReference>
<reference evidence="4" key="1">
    <citation type="journal article" date="2017" name="Genome Biol.">
        <title>Comparative genomics reveals high biological diversity and specific adaptations in the industrially and medically important fungal genus Aspergillus.</title>
        <authorList>
            <person name="de Vries R.P."/>
            <person name="Riley R."/>
            <person name="Wiebenga A."/>
            <person name="Aguilar-Osorio G."/>
            <person name="Amillis S."/>
            <person name="Uchima C.A."/>
            <person name="Anderluh G."/>
            <person name="Asadollahi M."/>
            <person name="Askin M."/>
            <person name="Barry K."/>
            <person name="Battaglia E."/>
            <person name="Bayram O."/>
            <person name="Benocci T."/>
            <person name="Braus-Stromeyer S.A."/>
            <person name="Caldana C."/>
            <person name="Canovas D."/>
            <person name="Cerqueira G.C."/>
            <person name="Chen F."/>
            <person name="Chen W."/>
            <person name="Choi C."/>
            <person name="Clum A."/>
            <person name="Dos Santos R.A."/>
            <person name="Damasio A.R."/>
            <person name="Diallinas G."/>
            <person name="Emri T."/>
            <person name="Fekete E."/>
            <person name="Flipphi M."/>
            <person name="Freyberg S."/>
            <person name="Gallo A."/>
            <person name="Gournas C."/>
            <person name="Habgood R."/>
            <person name="Hainaut M."/>
            <person name="Harispe M.L."/>
            <person name="Henrissat B."/>
            <person name="Hilden K.S."/>
            <person name="Hope R."/>
            <person name="Hossain A."/>
            <person name="Karabika E."/>
            <person name="Karaffa L."/>
            <person name="Karanyi Z."/>
            <person name="Krasevec N."/>
            <person name="Kuo A."/>
            <person name="Kusch H."/>
            <person name="LaButti K."/>
            <person name="Lagendijk E.L."/>
            <person name="Lapidus A."/>
            <person name="Levasseur A."/>
            <person name="Lindquist E."/>
            <person name="Lipzen A."/>
            <person name="Logrieco A.F."/>
            <person name="MacCabe A."/>
            <person name="Maekelae M.R."/>
            <person name="Malavazi I."/>
            <person name="Melin P."/>
            <person name="Meyer V."/>
            <person name="Mielnichuk N."/>
            <person name="Miskei M."/>
            <person name="Molnar A.P."/>
            <person name="Mule G."/>
            <person name="Ngan C.Y."/>
            <person name="Orejas M."/>
            <person name="Orosz E."/>
            <person name="Ouedraogo J.P."/>
            <person name="Overkamp K.M."/>
            <person name="Park H.-S."/>
            <person name="Perrone G."/>
            <person name="Piumi F."/>
            <person name="Punt P.J."/>
            <person name="Ram A.F."/>
            <person name="Ramon A."/>
            <person name="Rauscher S."/>
            <person name="Record E."/>
            <person name="Riano-Pachon D.M."/>
            <person name="Robert V."/>
            <person name="Roehrig J."/>
            <person name="Ruller R."/>
            <person name="Salamov A."/>
            <person name="Salih N.S."/>
            <person name="Samson R.A."/>
            <person name="Sandor E."/>
            <person name="Sanguinetti M."/>
            <person name="Schuetze T."/>
            <person name="Sepcic K."/>
            <person name="Shelest E."/>
            <person name="Sherlock G."/>
            <person name="Sophianopoulou V."/>
            <person name="Squina F.M."/>
            <person name="Sun H."/>
            <person name="Susca A."/>
            <person name="Todd R.B."/>
            <person name="Tsang A."/>
            <person name="Unkles S.E."/>
            <person name="van de Wiele N."/>
            <person name="van Rossen-Uffink D."/>
            <person name="Oliveira J.V."/>
            <person name="Vesth T.C."/>
            <person name="Visser J."/>
            <person name="Yu J.-H."/>
            <person name="Zhou M."/>
            <person name="Andersen M.R."/>
            <person name="Archer D.B."/>
            <person name="Baker S.E."/>
            <person name="Benoit I."/>
            <person name="Brakhage A.A."/>
            <person name="Braus G.H."/>
            <person name="Fischer R."/>
            <person name="Frisvad J.C."/>
            <person name="Goldman G.H."/>
            <person name="Houbraken J."/>
            <person name="Oakley B."/>
            <person name="Pocsi I."/>
            <person name="Scazzocchio C."/>
            <person name="Seiboth B."/>
            <person name="vanKuyk P.A."/>
            <person name="Wortman J."/>
            <person name="Dyer P.S."/>
            <person name="Grigoriev I.V."/>
        </authorList>
    </citation>
    <scope>NUCLEOTIDE SEQUENCE [LARGE SCALE GENOMIC DNA]</scope>
    <source>
        <strain evidence="4">CBS 593.65</strain>
    </source>
</reference>
<name>A0A1L9TB72_9EURO</name>
<dbReference type="Pfam" id="PF00646">
    <property type="entry name" value="F-box"/>
    <property type="match status" value="1"/>
</dbReference>
<dbReference type="RefSeq" id="XP_040700457.1">
    <property type="nucleotide sequence ID" value="XM_040849776.1"/>
</dbReference>
<gene>
    <name evidence="3" type="ORF">ASPSYDRAFT_59936</name>
</gene>
<proteinExistence type="predicted"/>
<dbReference type="EMBL" id="KV878590">
    <property type="protein sequence ID" value="OJJ56651.1"/>
    <property type="molecule type" value="Genomic_DNA"/>
</dbReference>
<feature type="domain" description="F-box" evidence="2">
    <location>
        <begin position="1"/>
        <end position="51"/>
    </location>
</feature>
<feature type="region of interest" description="Disordered" evidence="1">
    <location>
        <begin position="348"/>
        <end position="379"/>
    </location>
</feature>
<dbReference type="VEuPathDB" id="FungiDB:ASPSYDRAFT_59936"/>
<organism evidence="3 4">
    <name type="scientific">Aspergillus sydowii CBS 593.65</name>
    <dbReference type="NCBI Taxonomy" id="1036612"/>
    <lineage>
        <taxon>Eukaryota</taxon>
        <taxon>Fungi</taxon>
        <taxon>Dikarya</taxon>
        <taxon>Ascomycota</taxon>
        <taxon>Pezizomycotina</taxon>
        <taxon>Eurotiomycetes</taxon>
        <taxon>Eurotiomycetidae</taxon>
        <taxon>Eurotiales</taxon>
        <taxon>Aspergillaceae</taxon>
        <taxon>Aspergillus</taxon>
        <taxon>Aspergillus subgen. Nidulantes</taxon>
    </lineage>
</organism>
<dbReference type="GeneID" id="63765849"/>
<accession>A0A1L9TB72</accession>
<protein>
    <recommendedName>
        <fullName evidence="2">F-box domain-containing protein</fullName>
    </recommendedName>
</protein>
<dbReference type="SMART" id="SM00256">
    <property type="entry name" value="FBOX"/>
    <property type="match status" value="1"/>
</dbReference>
<keyword evidence="4" id="KW-1185">Reference proteome</keyword>
<dbReference type="OrthoDB" id="4201487at2759"/>
<dbReference type="Gene3D" id="1.20.1280.50">
    <property type="match status" value="1"/>
</dbReference>
<evidence type="ECO:0000313" key="4">
    <source>
        <dbReference type="Proteomes" id="UP000184356"/>
    </source>
</evidence>
<dbReference type="PROSITE" id="PS50181">
    <property type="entry name" value="FBOX"/>
    <property type="match status" value="1"/>
</dbReference>